<evidence type="ECO:0000313" key="11">
    <source>
        <dbReference type="Proteomes" id="UP001217417"/>
    </source>
</evidence>
<dbReference type="CDD" id="cd00067">
    <property type="entry name" value="GAL4"/>
    <property type="match status" value="1"/>
</dbReference>
<dbReference type="InterPro" id="IPR001138">
    <property type="entry name" value="Zn2Cys6_DnaBD"/>
</dbReference>
<evidence type="ECO:0000256" key="2">
    <source>
        <dbReference type="ARBA" id="ARBA00009382"/>
    </source>
</evidence>
<evidence type="ECO:0000256" key="8">
    <source>
        <dbReference type="ARBA" id="ARBA00023242"/>
    </source>
</evidence>
<dbReference type="PROSITE" id="PS50048">
    <property type="entry name" value="ZN2_CY6_FUNGAL_2"/>
    <property type="match status" value="1"/>
</dbReference>
<keyword evidence="5" id="KW-0805">Transcription regulation</keyword>
<dbReference type="EMBL" id="JARPMG010000004">
    <property type="protein sequence ID" value="KAJ8101602.1"/>
    <property type="molecule type" value="Genomic_DNA"/>
</dbReference>
<protein>
    <recommendedName>
        <fullName evidence="9">Zn(2)-C6 fungal-type domain-containing protein</fullName>
    </recommendedName>
</protein>
<evidence type="ECO:0000256" key="6">
    <source>
        <dbReference type="ARBA" id="ARBA00023125"/>
    </source>
</evidence>
<keyword evidence="11" id="KW-1185">Reference proteome</keyword>
<dbReference type="SUPFAM" id="SSF57701">
    <property type="entry name" value="Zn2/Cys6 DNA-binding domain"/>
    <property type="match status" value="1"/>
</dbReference>
<dbReference type="Proteomes" id="UP001217417">
    <property type="component" value="Unassembled WGS sequence"/>
</dbReference>
<feature type="domain" description="Zn(2)-C6 fungal-type" evidence="9">
    <location>
        <begin position="6"/>
        <end position="35"/>
    </location>
</feature>
<dbReference type="CDD" id="cd12148">
    <property type="entry name" value="fungal_TF_MHR"/>
    <property type="match status" value="1"/>
</dbReference>
<name>A0AAD7VSX9_9ASCO</name>
<comment type="caution">
    <text evidence="10">The sequence shown here is derived from an EMBL/GenBank/DDBJ whole genome shotgun (WGS) entry which is preliminary data.</text>
</comment>
<dbReference type="AlphaFoldDB" id="A0AAD7VSX9"/>
<sequence length="506" mass="57624">MPRKRACDCCNVRKVKCDGGLPCKPCQKASLECSYLKTRRRSGPKQLRSTTLEAIKLSQDGELSSCTPAMSPLLSDRKLVPVILFSSSNSLQAIPAASMVQNFEPRIRLEALKHYVDIYRKRLYSVWPIIDLTDMYSKIDYDYQDGRFYSLICAVCAATMAQLNLLPLPDGISHELLAQESIRAKAIVGYTEDASVNDILVPFFLHSYYMSAKRDKTSFLYLREAIAMVHVLRLHLEDTYAEMPYAEEQKTRMLYFCLLVTERGNAMQHELPVTLEDSIKPPSFDMNAVDPEFFLGFINLVKIFRSLDRTMLDKWKRPESVIYSREFLRTQQRRLDEIMKINSLELGNDTQKVDILVTQRWMQALTWQLLVVHGPLDEDSSPNTMTLTFPADIVRNLLTSTINIAPQYFEAHGPGMKAKLLDISGALADIIILLPNQQNISLVTYWQSLLHHFSTFIFSLNSSDPVIKDQFTGKLSIALNLLRSIPRSIEEDKSEVVCDGDGRVLV</sequence>
<evidence type="ECO:0000256" key="5">
    <source>
        <dbReference type="ARBA" id="ARBA00023015"/>
    </source>
</evidence>
<organism evidence="10 11">
    <name type="scientific">Lipomyces tetrasporus</name>
    <dbReference type="NCBI Taxonomy" id="54092"/>
    <lineage>
        <taxon>Eukaryota</taxon>
        <taxon>Fungi</taxon>
        <taxon>Dikarya</taxon>
        <taxon>Ascomycota</taxon>
        <taxon>Saccharomycotina</taxon>
        <taxon>Lipomycetes</taxon>
        <taxon>Lipomycetales</taxon>
        <taxon>Lipomycetaceae</taxon>
        <taxon>Lipomyces</taxon>
    </lineage>
</organism>
<comment type="subcellular location">
    <subcellularLocation>
        <location evidence="1">Nucleus</location>
    </subcellularLocation>
</comment>
<dbReference type="GeneID" id="80887051"/>
<dbReference type="Gene3D" id="4.10.240.10">
    <property type="entry name" value="Zn(2)-C6 fungal-type DNA-binding domain"/>
    <property type="match status" value="1"/>
</dbReference>
<dbReference type="PANTHER" id="PTHR31668:SF18">
    <property type="entry name" value="MALTOSE FERMENTATION REGULATORY PROTEIN MAL13-RELATED"/>
    <property type="match status" value="1"/>
</dbReference>
<keyword evidence="4" id="KW-0862">Zinc</keyword>
<dbReference type="SMART" id="SM00066">
    <property type="entry name" value="GAL4"/>
    <property type="match status" value="1"/>
</dbReference>
<dbReference type="GO" id="GO:0003677">
    <property type="term" value="F:DNA binding"/>
    <property type="evidence" value="ECO:0007669"/>
    <property type="project" value="UniProtKB-KW"/>
</dbReference>
<dbReference type="InterPro" id="IPR050797">
    <property type="entry name" value="Carb_Metab_Trans_Reg"/>
</dbReference>
<dbReference type="GO" id="GO:0005634">
    <property type="term" value="C:nucleus"/>
    <property type="evidence" value="ECO:0007669"/>
    <property type="project" value="UniProtKB-SubCell"/>
</dbReference>
<evidence type="ECO:0000256" key="4">
    <source>
        <dbReference type="ARBA" id="ARBA00022833"/>
    </source>
</evidence>
<proteinExistence type="inferred from homology"/>
<accession>A0AAD7VSX9</accession>
<reference evidence="10" key="1">
    <citation type="submission" date="2023-03" db="EMBL/GenBank/DDBJ databases">
        <title>Near-Complete genome sequence of Lipomyces tetrasporous NRRL Y-64009, an oleaginous yeast capable of growing on lignocellulosic hydrolysates.</title>
        <authorList>
            <consortium name="Lawrence Berkeley National Laboratory"/>
            <person name="Jagtap S.S."/>
            <person name="Liu J.-J."/>
            <person name="Walukiewicz H.E."/>
            <person name="Pangilinan J."/>
            <person name="Lipzen A."/>
            <person name="Ahrendt S."/>
            <person name="Koriabine M."/>
            <person name="Cobaugh K."/>
            <person name="Salamov A."/>
            <person name="Yoshinaga Y."/>
            <person name="Ng V."/>
            <person name="Daum C."/>
            <person name="Grigoriev I.V."/>
            <person name="Slininger P.J."/>
            <person name="Dien B.S."/>
            <person name="Jin Y.-S."/>
            <person name="Rao C.V."/>
        </authorList>
    </citation>
    <scope>NUCLEOTIDE SEQUENCE</scope>
    <source>
        <strain evidence="10">NRRL Y-64009</strain>
    </source>
</reference>
<evidence type="ECO:0000256" key="7">
    <source>
        <dbReference type="ARBA" id="ARBA00023163"/>
    </source>
</evidence>
<keyword evidence="7" id="KW-0804">Transcription</keyword>
<dbReference type="Pfam" id="PF00172">
    <property type="entry name" value="Zn_clus"/>
    <property type="match status" value="1"/>
</dbReference>
<dbReference type="GO" id="GO:0000981">
    <property type="term" value="F:DNA-binding transcription factor activity, RNA polymerase II-specific"/>
    <property type="evidence" value="ECO:0007669"/>
    <property type="project" value="InterPro"/>
</dbReference>
<evidence type="ECO:0000256" key="3">
    <source>
        <dbReference type="ARBA" id="ARBA00022723"/>
    </source>
</evidence>
<keyword evidence="8" id="KW-0539">Nucleus</keyword>
<evidence type="ECO:0000256" key="1">
    <source>
        <dbReference type="ARBA" id="ARBA00004123"/>
    </source>
</evidence>
<dbReference type="RefSeq" id="XP_056045052.1">
    <property type="nucleotide sequence ID" value="XM_056191885.1"/>
</dbReference>
<dbReference type="GO" id="GO:0008270">
    <property type="term" value="F:zinc ion binding"/>
    <property type="evidence" value="ECO:0007669"/>
    <property type="project" value="InterPro"/>
</dbReference>
<dbReference type="PANTHER" id="PTHR31668">
    <property type="entry name" value="GLUCOSE TRANSPORT TRANSCRIPTION REGULATOR RGT1-RELATED-RELATED"/>
    <property type="match status" value="1"/>
</dbReference>
<comment type="similarity">
    <text evidence="2">Belongs to the MAL13 family.</text>
</comment>
<gene>
    <name evidence="10" type="ORF">POJ06DRAFT_99289</name>
</gene>
<dbReference type="InterPro" id="IPR036864">
    <property type="entry name" value="Zn2-C6_fun-type_DNA-bd_sf"/>
</dbReference>
<keyword evidence="6" id="KW-0238">DNA-binding</keyword>
<evidence type="ECO:0000259" key="9">
    <source>
        <dbReference type="PROSITE" id="PS50048"/>
    </source>
</evidence>
<evidence type="ECO:0000313" key="10">
    <source>
        <dbReference type="EMBL" id="KAJ8101602.1"/>
    </source>
</evidence>
<keyword evidence="3" id="KW-0479">Metal-binding</keyword>